<keyword evidence="3" id="KW-0238">DNA-binding</keyword>
<dbReference type="Gene3D" id="1.10.10.10">
    <property type="entry name" value="Winged helix-like DNA-binding domain superfamily/Winged helix DNA-binding domain"/>
    <property type="match status" value="1"/>
</dbReference>
<dbReference type="PRINTS" id="PR00039">
    <property type="entry name" value="HTHLYSR"/>
</dbReference>
<dbReference type="SUPFAM" id="SSF46785">
    <property type="entry name" value="Winged helix' DNA-binding domain"/>
    <property type="match status" value="1"/>
</dbReference>
<keyword evidence="7" id="KW-1185">Reference proteome</keyword>
<dbReference type="Proteomes" id="UP000190064">
    <property type="component" value="Unassembled WGS sequence"/>
</dbReference>
<dbReference type="InterPro" id="IPR036390">
    <property type="entry name" value="WH_DNA-bd_sf"/>
</dbReference>
<dbReference type="GO" id="GO:0019344">
    <property type="term" value="P:cysteine biosynthetic process"/>
    <property type="evidence" value="ECO:0007669"/>
    <property type="project" value="TreeGrafter"/>
</dbReference>
<dbReference type="InterPro" id="IPR037423">
    <property type="entry name" value="CysB_PBP2"/>
</dbReference>
<dbReference type="InterPro" id="IPR036388">
    <property type="entry name" value="WH-like_DNA-bd_sf"/>
</dbReference>
<dbReference type="NCBIfam" id="NF009326">
    <property type="entry name" value="PRK12681.1"/>
    <property type="match status" value="1"/>
</dbReference>
<dbReference type="NCBIfam" id="NF009327">
    <property type="entry name" value="PRK12684.1"/>
    <property type="match status" value="1"/>
</dbReference>
<reference evidence="6" key="1">
    <citation type="submission" date="2017-02" db="EMBL/GenBank/DDBJ databases">
        <title>Draft Genome Sequence of the Salt Water Bacterium Oceanospirillum linum ATCC 11336.</title>
        <authorList>
            <person name="Trachtenberg A.M."/>
            <person name="Carney J.G."/>
            <person name="Linnane J.D."/>
            <person name="Rheaume B.A."/>
            <person name="Pitts N.L."/>
            <person name="Mykles D.L."/>
            <person name="Maclea K.S."/>
        </authorList>
    </citation>
    <scope>NUCLEOTIDE SEQUENCE [LARGE SCALE GENOMIC DNA]</scope>
    <source>
        <strain evidence="6">ATCC 11336</strain>
    </source>
</reference>
<evidence type="ECO:0000256" key="1">
    <source>
        <dbReference type="ARBA" id="ARBA00009437"/>
    </source>
</evidence>
<dbReference type="SUPFAM" id="SSF53850">
    <property type="entry name" value="Periplasmic binding protein-like II"/>
    <property type="match status" value="1"/>
</dbReference>
<sequence length="325" mass="36144">MKLQQLRYIWEVAHHDLNVSATAQSLYTSQPGISKQIRLLEDELGIEIFARSGKHLTRITPAGQEVIDLAGQILRTVDNIKQVAQEFSDDKKGSLSLATTHTQARYALPGVIKDFISKYPDVSLHMKQGTPIQISEMVSEGAADFAIATEAMELFSDLIMLPCYRWNRCVLVPKGHPLTQVQQPLSLEDVAEHPIVTYVFGFTGRSKLDEAFNQKGLKPKVVFTAADSDVIKTYVRMGMGVGIVAGMAYDAQTDSDMVALDASHLFESSTTKIGIRRGTFMRGYMYDFVTRFAPHLDRDLIDQALACSSKTDLEALFDDIELPVH</sequence>
<protein>
    <submittedName>
        <fullName evidence="6">Transcriptional regulator CysB</fullName>
    </submittedName>
</protein>
<gene>
    <name evidence="6" type="ORF">BTA35_0214225</name>
</gene>
<comment type="similarity">
    <text evidence="1">Belongs to the LysR transcriptional regulatory family.</text>
</comment>
<dbReference type="InterPro" id="IPR000847">
    <property type="entry name" value="LysR_HTH_N"/>
</dbReference>
<dbReference type="AlphaFoldDB" id="A0A1T1H9G3"/>
<evidence type="ECO:0000256" key="3">
    <source>
        <dbReference type="ARBA" id="ARBA00023125"/>
    </source>
</evidence>
<dbReference type="FunFam" id="1.10.10.10:FF:000021">
    <property type="entry name" value="HTH-type transcriptional regulator CysB"/>
    <property type="match status" value="1"/>
</dbReference>
<dbReference type="GO" id="GO:0003700">
    <property type="term" value="F:DNA-binding transcription factor activity"/>
    <property type="evidence" value="ECO:0007669"/>
    <property type="project" value="InterPro"/>
</dbReference>
<evidence type="ECO:0000313" key="6">
    <source>
        <dbReference type="EMBL" id="OOV86360.1"/>
    </source>
</evidence>
<dbReference type="InterPro" id="IPR005119">
    <property type="entry name" value="LysR_subst-bd"/>
</dbReference>
<keyword evidence="4" id="KW-0804">Transcription</keyword>
<dbReference type="PROSITE" id="PS50931">
    <property type="entry name" value="HTH_LYSR"/>
    <property type="match status" value="1"/>
</dbReference>
<dbReference type="Gene3D" id="3.40.190.10">
    <property type="entry name" value="Periplasmic binding protein-like II"/>
    <property type="match status" value="2"/>
</dbReference>
<dbReference type="Pfam" id="PF03466">
    <property type="entry name" value="LysR_substrate"/>
    <property type="match status" value="1"/>
</dbReference>
<evidence type="ECO:0000259" key="5">
    <source>
        <dbReference type="PROSITE" id="PS50931"/>
    </source>
</evidence>
<proteinExistence type="inferred from homology"/>
<evidence type="ECO:0000313" key="7">
    <source>
        <dbReference type="Proteomes" id="UP000190064"/>
    </source>
</evidence>
<evidence type="ECO:0000256" key="4">
    <source>
        <dbReference type="ARBA" id="ARBA00023163"/>
    </source>
</evidence>
<dbReference type="CDD" id="cd08413">
    <property type="entry name" value="PBP2_CysB_like"/>
    <property type="match status" value="1"/>
</dbReference>
<comment type="caution">
    <text evidence="6">The sequence shown here is derived from an EMBL/GenBank/DDBJ whole genome shotgun (WGS) entry which is preliminary data.</text>
</comment>
<dbReference type="PANTHER" id="PTHR30126:SF6">
    <property type="entry name" value="HTH-TYPE TRANSCRIPTIONAL REGULATOR CYSB-RELATED"/>
    <property type="match status" value="1"/>
</dbReference>
<feature type="domain" description="HTH lysR-type" evidence="5">
    <location>
        <begin position="1"/>
        <end position="57"/>
    </location>
</feature>
<accession>A0A1T1H9G3</accession>
<dbReference type="STRING" id="966.BTA35_0214225"/>
<organism evidence="6 7">
    <name type="scientific">Oceanospirillum linum</name>
    <dbReference type="NCBI Taxonomy" id="966"/>
    <lineage>
        <taxon>Bacteria</taxon>
        <taxon>Pseudomonadati</taxon>
        <taxon>Pseudomonadota</taxon>
        <taxon>Gammaproteobacteria</taxon>
        <taxon>Oceanospirillales</taxon>
        <taxon>Oceanospirillaceae</taxon>
        <taxon>Oceanospirillum</taxon>
    </lineage>
</organism>
<dbReference type="PANTHER" id="PTHR30126">
    <property type="entry name" value="HTH-TYPE TRANSCRIPTIONAL REGULATOR"/>
    <property type="match status" value="1"/>
</dbReference>
<dbReference type="Pfam" id="PF00126">
    <property type="entry name" value="HTH_1"/>
    <property type="match status" value="1"/>
</dbReference>
<keyword evidence="2" id="KW-0805">Transcription regulation</keyword>
<dbReference type="EMBL" id="MTSD02000007">
    <property type="protein sequence ID" value="OOV86360.1"/>
    <property type="molecule type" value="Genomic_DNA"/>
</dbReference>
<name>A0A1T1H9G3_OCELI</name>
<dbReference type="RefSeq" id="WP_078320478.1">
    <property type="nucleotide sequence ID" value="NZ_FXTS01000008.1"/>
</dbReference>
<evidence type="ECO:0000256" key="2">
    <source>
        <dbReference type="ARBA" id="ARBA00023015"/>
    </source>
</evidence>
<dbReference type="GO" id="GO:0000976">
    <property type="term" value="F:transcription cis-regulatory region binding"/>
    <property type="evidence" value="ECO:0007669"/>
    <property type="project" value="TreeGrafter"/>
</dbReference>